<evidence type="ECO:0000313" key="1">
    <source>
        <dbReference type="EMBL" id="KAJ6717843.1"/>
    </source>
</evidence>
<accession>A0A9Q0TUB1</accession>
<dbReference type="AlphaFoldDB" id="A0A9Q0TUB1"/>
<dbReference type="EMBL" id="JAPFFK010000014">
    <property type="protein sequence ID" value="KAJ6717843.1"/>
    <property type="molecule type" value="Genomic_DNA"/>
</dbReference>
<evidence type="ECO:0000313" key="2">
    <source>
        <dbReference type="Proteomes" id="UP001151532"/>
    </source>
</evidence>
<proteinExistence type="predicted"/>
<name>A0A9Q0TUB1_SALPP</name>
<keyword evidence="2" id="KW-1185">Reference proteome</keyword>
<gene>
    <name evidence="1" type="ORF">OIU79_005892</name>
</gene>
<reference evidence="1" key="1">
    <citation type="submission" date="2022-11" db="EMBL/GenBank/DDBJ databases">
        <authorList>
            <person name="Hyden B.L."/>
            <person name="Feng K."/>
            <person name="Yates T."/>
            <person name="Jawdy S."/>
            <person name="Smart L.B."/>
            <person name="Muchero W."/>
        </authorList>
    </citation>
    <scope>NUCLEOTIDE SEQUENCE</scope>
    <source>
        <tissue evidence="1">Shoot tip</tissue>
    </source>
</reference>
<protein>
    <submittedName>
        <fullName evidence="1">Uncharacterized protein</fullName>
    </submittedName>
</protein>
<comment type="caution">
    <text evidence="1">The sequence shown here is derived from an EMBL/GenBank/DDBJ whole genome shotgun (WGS) entry which is preliminary data.</text>
</comment>
<reference evidence="1" key="2">
    <citation type="journal article" date="2023" name="Int. J. Mol. Sci.">
        <title>De Novo Assembly and Annotation of 11 Diverse Shrub Willow (Salix) Genomes Reveals Novel Gene Organization in Sex-Linked Regions.</title>
        <authorList>
            <person name="Hyden B."/>
            <person name="Feng K."/>
            <person name="Yates T.B."/>
            <person name="Jawdy S."/>
            <person name="Cereghino C."/>
            <person name="Smart L.B."/>
            <person name="Muchero W."/>
        </authorList>
    </citation>
    <scope>NUCLEOTIDE SEQUENCE</scope>
    <source>
        <tissue evidence="1">Shoot tip</tissue>
    </source>
</reference>
<dbReference type="Proteomes" id="UP001151532">
    <property type="component" value="Chromosome 10"/>
</dbReference>
<sequence length="42" mass="5125">MRRHVEIEHSRVRMNAKMIEYIINGLSCRDEATVIWIHCQRE</sequence>
<organism evidence="1 2">
    <name type="scientific">Salix purpurea</name>
    <name type="common">Purple osier willow</name>
    <dbReference type="NCBI Taxonomy" id="77065"/>
    <lineage>
        <taxon>Eukaryota</taxon>
        <taxon>Viridiplantae</taxon>
        <taxon>Streptophyta</taxon>
        <taxon>Embryophyta</taxon>
        <taxon>Tracheophyta</taxon>
        <taxon>Spermatophyta</taxon>
        <taxon>Magnoliopsida</taxon>
        <taxon>eudicotyledons</taxon>
        <taxon>Gunneridae</taxon>
        <taxon>Pentapetalae</taxon>
        <taxon>rosids</taxon>
        <taxon>fabids</taxon>
        <taxon>Malpighiales</taxon>
        <taxon>Salicaceae</taxon>
        <taxon>Saliceae</taxon>
        <taxon>Salix</taxon>
    </lineage>
</organism>